<dbReference type="PANTHER" id="PTHR43163">
    <property type="entry name" value="DIPEPTIDE TRANSPORT SYSTEM PERMEASE PROTEIN DPPB-RELATED"/>
    <property type="match status" value="1"/>
</dbReference>
<evidence type="ECO:0000256" key="7">
    <source>
        <dbReference type="SAM" id="Phobius"/>
    </source>
</evidence>
<evidence type="ECO:0000256" key="2">
    <source>
        <dbReference type="ARBA" id="ARBA00022448"/>
    </source>
</evidence>
<evidence type="ECO:0000256" key="5">
    <source>
        <dbReference type="ARBA" id="ARBA00022989"/>
    </source>
</evidence>
<evidence type="ECO:0000256" key="1">
    <source>
        <dbReference type="ARBA" id="ARBA00004651"/>
    </source>
</evidence>
<keyword evidence="2" id="KW-0813">Transport</keyword>
<organism evidence="9">
    <name type="scientific">marine sediment metagenome</name>
    <dbReference type="NCBI Taxonomy" id="412755"/>
    <lineage>
        <taxon>unclassified sequences</taxon>
        <taxon>metagenomes</taxon>
        <taxon>ecological metagenomes</taxon>
    </lineage>
</organism>
<dbReference type="EMBL" id="BARW01015944">
    <property type="protein sequence ID" value="GAJ00598.1"/>
    <property type="molecule type" value="Genomic_DNA"/>
</dbReference>
<dbReference type="AlphaFoldDB" id="X1T5J9"/>
<dbReference type="InterPro" id="IPR000515">
    <property type="entry name" value="MetI-like"/>
</dbReference>
<dbReference type="Pfam" id="PF00528">
    <property type="entry name" value="BPD_transp_1"/>
    <property type="match status" value="1"/>
</dbReference>
<protein>
    <recommendedName>
        <fullName evidence="8">ABC transmembrane type-1 domain-containing protein</fullName>
    </recommendedName>
</protein>
<dbReference type="GO" id="GO:0055085">
    <property type="term" value="P:transmembrane transport"/>
    <property type="evidence" value="ECO:0007669"/>
    <property type="project" value="InterPro"/>
</dbReference>
<evidence type="ECO:0000313" key="9">
    <source>
        <dbReference type="EMBL" id="GAJ00598.1"/>
    </source>
</evidence>
<evidence type="ECO:0000259" key="8">
    <source>
        <dbReference type="Pfam" id="PF00528"/>
    </source>
</evidence>
<evidence type="ECO:0000256" key="4">
    <source>
        <dbReference type="ARBA" id="ARBA00022692"/>
    </source>
</evidence>
<comment type="caution">
    <text evidence="9">The sequence shown here is derived from an EMBL/GenBank/DDBJ whole genome shotgun (WGS) entry which is preliminary data.</text>
</comment>
<accession>X1T5J9</accession>
<keyword evidence="5 7" id="KW-1133">Transmembrane helix</keyword>
<keyword evidence="3" id="KW-1003">Cell membrane</keyword>
<feature type="transmembrane region" description="Helical" evidence="7">
    <location>
        <begin position="49"/>
        <end position="76"/>
    </location>
</feature>
<name>X1T5J9_9ZZZZ</name>
<dbReference type="PANTHER" id="PTHR43163:SF6">
    <property type="entry name" value="DIPEPTIDE TRANSPORT SYSTEM PERMEASE PROTEIN DPPB-RELATED"/>
    <property type="match status" value="1"/>
</dbReference>
<gene>
    <name evidence="9" type="ORF">S12H4_27872</name>
</gene>
<keyword evidence="6 7" id="KW-0472">Membrane</keyword>
<feature type="domain" description="ABC transmembrane type-1" evidence="8">
    <location>
        <begin position="4"/>
        <end position="81"/>
    </location>
</feature>
<proteinExistence type="predicted"/>
<comment type="subcellular location">
    <subcellularLocation>
        <location evidence="1">Cell membrane</location>
        <topology evidence="1">Multi-pass membrane protein</topology>
    </subcellularLocation>
</comment>
<evidence type="ECO:0000256" key="6">
    <source>
        <dbReference type="ARBA" id="ARBA00023136"/>
    </source>
</evidence>
<evidence type="ECO:0000256" key="3">
    <source>
        <dbReference type="ARBA" id="ARBA00022475"/>
    </source>
</evidence>
<reference evidence="9" key="1">
    <citation type="journal article" date="2014" name="Front. Microbiol.">
        <title>High frequency of phylogenetically diverse reductive dehalogenase-homologous genes in deep subseafloor sedimentary metagenomes.</title>
        <authorList>
            <person name="Kawai M."/>
            <person name="Futagami T."/>
            <person name="Toyoda A."/>
            <person name="Takaki Y."/>
            <person name="Nishi S."/>
            <person name="Hori S."/>
            <person name="Arai W."/>
            <person name="Tsubouchi T."/>
            <person name="Morono Y."/>
            <person name="Uchiyama I."/>
            <person name="Ito T."/>
            <person name="Fujiyama A."/>
            <person name="Inagaki F."/>
            <person name="Takami H."/>
        </authorList>
    </citation>
    <scope>NUCLEOTIDE SEQUENCE</scope>
    <source>
        <strain evidence="9">Expedition CK06-06</strain>
    </source>
</reference>
<dbReference type="GO" id="GO:0005886">
    <property type="term" value="C:plasma membrane"/>
    <property type="evidence" value="ECO:0007669"/>
    <property type="project" value="UniProtKB-SubCell"/>
</dbReference>
<keyword evidence="4 7" id="KW-0812">Transmembrane</keyword>
<sequence>MKPSFIPTLTIFGLQVAALLGNAFLIEVIFRYPGFSRYSLNVIMTKDPYGIVAVTFVFGVIFAIVNILIDVGVAWLDPRIRLKVSES</sequence>